<dbReference type="Pfam" id="PF17892">
    <property type="entry name" value="Cadherin_5"/>
    <property type="match status" value="1"/>
</dbReference>
<feature type="region of interest" description="Disordered" evidence="3">
    <location>
        <begin position="1489"/>
        <end position="1555"/>
    </location>
</feature>
<dbReference type="InterPro" id="IPR011049">
    <property type="entry name" value="Serralysin-like_metalloprot_C"/>
</dbReference>
<evidence type="ECO:0000256" key="2">
    <source>
        <dbReference type="ARBA" id="ARBA00022525"/>
    </source>
</evidence>
<feature type="domain" description="Dystroglycan-type cadherin-like" evidence="4">
    <location>
        <begin position="1690"/>
        <end position="1786"/>
    </location>
</feature>
<dbReference type="InterPro" id="IPR041690">
    <property type="entry name" value="Cadherin_5"/>
</dbReference>
<keyword evidence="6" id="KW-1185">Reference proteome</keyword>
<accession>A0A074M8J9</accession>
<feature type="domain" description="Dystroglycan-type cadherin-like" evidence="4">
    <location>
        <begin position="1787"/>
        <end position="1883"/>
    </location>
</feature>
<dbReference type="Pfam" id="PF05345">
    <property type="entry name" value="He_PIG"/>
    <property type="match status" value="7"/>
</dbReference>
<dbReference type="InterPro" id="IPR006644">
    <property type="entry name" value="Cadg"/>
</dbReference>
<dbReference type="OrthoDB" id="8335338at2"/>
<dbReference type="Pfam" id="PF17963">
    <property type="entry name" value="Big_9"/>
    <property type="match status" value="2"/>
</dbReference>
<dbReference type="EMBL" id="JMIW01000006">
    <property type="protein sequence ID" value="KEO89085.1"/>
    <property type="molecule type" value="Genomic_DNA"/>
</dbReference>
<evidence type="ECO:0000313" key="6">
    <source>
        <dbReference type="Proteomes" id="UP000027647"/>
    </source>
</evidence>
<evidence type="ECO:0000313" key="5">
    <source>
        <dbReference type="EMBL" id="KEO89085.1"/>
    </source>
</evidence>
<dbReference type="InterPro" id="IPR001343">
    <property type="entry name" value="Hemolysn_Ca-bd"/>
</dbReference>
<dbReference type="GO" id="GO:0005509">
    <property type="term" value="F:calcium ion binding"/>
    <property type="evidence" value="ECO:0007669"/>
    <property type="project" value="InterPro"/>
</dbReference>
<dbReference type="NCBIfam" id="NF012211">
    <property type="entry name" value="tand_rpt_95"/>
    <property type="match status" value="7"/>
</dbReference>
<name>A0A074M8J9_ERYLO</name>
<feature type="domain" description="Dystroglycan-type cadherin-like" evidence="4">
    <location>
        <begin position="2464"/>
        <end position="2560"/>
    </location>
</feature>
<dbReference type="eggNOG" id="COG2931">
    <property type="taxonomic scope" value="Bacteria"/>
</dbReference>
<dbReference type="Proteomes" id="UP000027647">
    <property type="component" value="Unassembled WGS sequence"/>
</dbReference>
<keyword evidence="2" id="KW-0964">Secreted</keyword>
<proteinExistence type="predicted"/>
<dbReference type="SUPFAM" id="SSF53474">
    <property type="entry name" value="alpha/beta-Hydrolases"/>
    <property type="match status" value="1"/>
</dbReference>
<dbReference type="Gene3D" id="2.60.40.10">
    <property type="entry name" value="Immunoglobulins"/>
    <property type="match status" value="7"/>
</dbReference>
<dbReference type="InterPro" id="IPR015919">
    <property type="entry name" value="Cadherin-like_sf"/>
</dbReference>
<dbReference type="PANTHER" id="PTHR38340">
    <property type="entry name" value="S-LAYER PROTEIN"/>
    <property type="match status" value="1"/>
</dbReference>
<sequence>MNSDVFLSLLALDAYNRGYGSGLNGLDFEANVTKIGNATIKTDSEIEIGDTAEDAGFYAIAYDWNGETVISYRGTNFPNDPFNPTAEEYNAIVADFLGGWSLFTGLEYPVQIDHAYDFLVDVTGTGFKGVDTLNGSSNITLTGHSLGGGLAGYAGSRGGLSTVVFDPIPYGSATNTQVANEAYAKTLADLGLQNASLLDLLVYFTDLDSVIPTTLLTAATTDSEGVPFLQFFNTYFENVALLSPDFSVVNGYYLEGEIAAPISNLQMLSPVIAAALAPVISAVSDEASSGLLGLTFDQFFEGLSDTLTGDRAGVVEVDNRDLDSSLNPIDLHSMSLLSITLFGQEQWGGANGESGSSTNNWETSIQYILPSASDDEIADALGLSAGEEGTGGAKPGAQMSSMIAYSAINEGTRVFGDTGIRALYNDADDLGNFVERFSNVFSDDTLELLGGSVAEFAGLLASRRIVSATNSEAVNGILTVGSSGQSLFVDLSDATWSQYVGGAQNPEAFREPHTPSNREEFVDQLIDAQLSKIVTDDQQRAFLLGQSAFWRSGIERAVITAGSTLSGTFLANGEDDNSSQLIIFDSNLENNRNTEGGITNFFDDENPVLIISGNGTNRLSGSDGADAFFTGSGNDILEGGTGNDFFYAGRGTNQIDGGDGRDTAVYQNSLTVNVSYNGNAAQGDLRVSALALQDMLTSVERVIVDSRDAQFRLTGNIAADTDIEIFARSSPDALPSRQSFFGQNARGGLAINLNTAGGSQVRDEETGGLIRFVNFNTTIFGSDFDDTISDFSDEEKIISGGDGNDTISIAETLPDSVLIGGNGTNRFIAGHGNDVIIDQRSSVSVAQEMSLPDLRINTVGADTTFDAIGSAIGGFGDDAIVISIGGMSATRGGVGPSYLLDVGEGNDTIDLDFNGRVAYHYQRGDGADRVRMRNEGTFGFAGPNEPFPDYSVYQSSFSFDFSDYNRDEVTFRFGVKSEQEVQDNGEITPTFAIRGNILIEFVDGGSIFIEDVFAFTGGGTGDISVIGGFSALFADGGNGGFDLLERVDGPLSAPAAPPSPEPPAPEMGEAGDGGPAPDPSQGPAGEGSPTENGGPAPLAAQTLSTPEITASPQNATVGDQEVRLERGLASYTGGAGHDRLIVEWTLDTLVVTGDASNITISDRWGVLGTTTLTDFDEIQVFETDTIYTVQGFLDAVEARQFSAPIAGTEEDDALVGTDIRDRIGGLEGNDTIDGLAGDDILTGGAGDDIIDGSGGDDELFGNEGQDTLRGGDGKDLLDGGADADSLEGGLGDDTYVVDSAGDTITEAADAGIDRVEAAIDYTLSDSIEELTLTGSAISGTGNAGDNRIAGNDENNTLSGLGGDDILLGRDGDDTLEGGEGADVLQGNDGADLLFGGADNDRLDGGTGDDELIGGLGDDTYVIDSSGDVVVEAAGEGFDTVVSNTLSYTADANIEEVVLGDEALDANASDEGIIIRGNALNNAISGGEGEDELFGGAGDDFLTGSSGGGGSPLPPGGGGGTPLTPLTGIGIGIGDPPPPPEPGADGNDRIFGEDGNDVIFGGLGDDDLYGGSGNDEIHGEDGSDNIFGGLGFDTIFAQSDGDLIVGEGEALREDVGQFVSAPGWSAESGQTDVVSYSGARSDFEITALGNGWFEVQSLLPDAGDADLLVRIGEIEFDSDAGVELFSLTPPEAALGFEQIELTQGDGFNVTLDSTWFVDPNGEAFQFTLTQADGSVPPAWVSLDNGQITGTSPSDFDGTVSLVITATSTTGSASRTLEIAVGTDNDAPRLDQGLADVAFAEDASIEFEVPSDAFVDPDGDALSLTAALSDGSPLPDWLSFDGISFTGTPPPDFNGALDLTVTASDGSLEVADSFTLTIDPVADAPEAVADSFVTEEDTALQITAAELVGNDTDVDSTALNVVAVQNPVGGVVSLIDGVVTFTPNTDFFGTASFEYLVTDGDTDPVVGTVSIEVTPINDAVRTGSDSFDTDEDVAINLAPADFLSNDIDPEGGAVSITSVAALTEGASAVIESDGSITLTPPANAFGLIRFEYVVADDQGLESTGQVSLFATSINDAPVLVNELADQSSPEEASFSFAIDPAAFSDVDDGMLSLTASLGDGSSLPEWMAFDGVDLTGTPPQHFNGLLEITVTASDGEFSASDTFTLTIDPINDAPMLLQVLPDISSPEDTAFSFGIPDGSFVDVDGDALMLSATLEDGSALPAWLSFDGTSFAGTPPQDFNGSLALTVTASDGELSASDTFTLTIDPVNDAPTLVQALPDVSFAEDTAMSFDVPDGTFADVDGPALTITAALSDGSALPDWLSFDGATFAGTPPQDFNGALNLLVTASDGELTADAAFALTIDTVNDAPVLVQALADVSSDEDASLSIELPAGAFADVDGDGLTLSATLSDGTALPTWLNFDGTTFTGTPPQDFNGAFDLTVTATDGELTVSDTFTLTIDPVNDAPTLVQATADVEANVADALSIDFANGVFADVDGDALTFSASLSDGAALPSWLTFTGGILASNSVPTEVGDFEITVTASDGQVSVSNSFVLTVLGGNTAPVTEDDGVFVTTANRELAIDPNTLFENDVDAEGDALTLVSVQDATIGEVSVDSDGNIIYIPDAVFVGEASFTYTVTDGEFTSTATVTINIDPSDAFDGFRQGNDNNNRLFGSLFGRNRIFGAGGNDRIFGGFASDELAGGDGNDRIVGLWGDDDLYGGQGDDTLFGGFGFDTAHLLGDRDDYQIFTSGGFFNVTQTVDLDTAVDGDDGVNTLISIEQLEFKDGVTLNIASPIILDLAGDGVQTVSADESDALFDLDGDGLADNTSWIGANDAFLFLDRDGNGTVSGVQEISFIDDVEDAASDLEGLRAFDSNGDGVLNSEDERFDDLGVWNDADGDGAVDEGETATLAEVGIASVNLDGTPVEAMTQFGEVAIANTGNYTLANGVTRDFADAALTFFSAATNLPELDTTSYDFDRKAKKYRIHISGGVAAVDRKRRRSNVNSLAGQLGANTIISTRNGDYGRFAPVVLDLDGDGVEMVRMKRSNARFDYAGDGRSDQTGWLSGDDGFLVIDRNNDGLITEASELSLASEDDQARTGLQGLATMDSNGDGVVDSSDARFGELHVWQDRNGNGRTDAGELITLEEAGIVSISLAATGLDDRVKLDRNAVTATASFMRSNGTTSTAADVSLAYRPATAPIAQSAFNPGSIFGSDLFFSNAGAPQLPREFPSLEELFEQLRTDQFGSGSDLFSRFAEPQREIDIAGRIEVSDFVQTSNTQTAQDAPHQRALLQTVASTSGLQTRPAGEQYLERFAADRLSIIRDANAPAANDDVIASIAPANDQAELSRKLMMIRQEMNAFGVNGSVETDRLRSDAPDYLHFYA</sequence>
<feature type="domain" description="Dystroglycan-type cadherin-like" evidence="4">
    <location>
        <begin position="2173"/>
        <end position="2269"/>
    </location>
</feature>
<dbReference type="InterPro" id="IPR050557">
    <property type="entry name" value="RTX_toxin/Mannuronan_C5-epim"/>
</dbReference>
<dbReference type="Gene3D" id="2.150.10.10">
    <property type="entry name" value="Serralysin-like metalloprotease, C-terminal"/>
    <property type="match status" value="6"/>
</dbReference>
<gene>
    <name evidence="5" type="ORF">EH31_13685</name>
</gene>
<dbReference type="GO" id="GO:0005576">
    <property type="term" value="C:extracellular region"/>
    <property type="evidence" value="ECO:0007669"/>
    <property type="project" value="UniProtKB-SubCell"/>
</dbReference>
<feature type="compositionally biased region" description="Gly residues" evidence="3">
    <location>
        <begin position="1504"/>
        <end position="1520"/>
    </location>
</feature>
<comment type="subcellular location">
    <subcellularLocation>
        <location evidence="1">Secreted</location>
    </subcellularLocation>
</comment>
<dbReference type="PROSITE" id="PS00330">
    <property type="entry name" value="HEMOLYSIN_CALCIUM"/>
    <property type="match status" value="8"/>
</dbReference>
<dbReference type="InterPro" id="IPR018511">
    <property type="entry name" value="Hemolysin-typ_Ca-bd_CS"/>
</dbReference>
<dbReference type="SMART" id="SM00736">
    <property type="entry name" value="CADG"/>
    <property type="match status" value="7"/>
</dbReference>
<feature type="compositionally biased region" description="Low complexity" evidence="3">
    <location>
        <begin position="1278"/>
        <end position="1287"/>
    </location>
</feature>
<dbReference type="STRING" id="1044.EH31_13685"/>
<feature type="compositionally biased region" description="Pro residues" evidence="3">
    <location>
        <begin position="1055"/>
        <end position="1065"/>
    </location>
</feature>
<feature type="domain" description="Dystroglycan-type cadherin-like" evidence="4">
    <location>
        <begin position="2367"/>
        <end position="2463"/>
    </location>
</feature>
<evidence type="ECO:0000256" key="1">
    <source>
        <dbReference type="ARBA" id="ARBA00004613"/>
    </source>
</evidence>
<evidence type="ECO:0000256" key="3">
    <source>
        <dbReference type="SAM" id="MobiDB-lite"/>
    </source>
</evidence>
<feature type="region of interest" description="Disordered" evidence="3">
    <location>
        <begin position="1044"/>
        <end position="1100"/>
    </location>
</feature>
<dbReference type="InterPro" id="IPR029058">
    <property type="entry name" value="AB_hydrolase_fold"/>
</dbReference>
<dbReference type="InterPro" id="IPR013783">
    <property type="entry name" value="Ig-like_fold"/>
</dbReference>
<feature type="region of interest" description="Disordered" evidence="3">
    <location>
        <begin position="1246"/>
        <end position="1290"/>
    </location>
</feature>
<protein>
    <recommendedName>
        <fullName evidence="4">Dystroglycan-type cadherin-like domain-containing protein</fullName>
    </recommendedName>
</protein>
<organism evidence="5 6">
    <name type="scientific">Erythrobacter longus</name>
    <dbReference type="NCBI Taxonomy" id="1044"/>
    <lineage>
        <taxon>Bacteria</taxon>
        <taxon>Pseudomonadati</taxon>
        <taxon>Pseudomonadota</taxon>
        <taxon>Alphaproteobacteria</taxon>
        <taxon>Sphingomonadales</taxon>
        <taxon>Erythrobacteraceae</taxon>
        <taxon>Erythrobacter/Porphyrobacter group</taxon>
        <taxon>Erythrobacter</taxon>
    </lineage>
</organism>
<dbReference type="PRINTS" id="PR00313">
    <property type="entry name" value="CABNDNGRPT"/>
</dbReference>
<dbReference type="PANTHER" id="PTHR38340:SF1">
    <property type="entry name" value="S-LAYER PROTEIN"/>
    <property type="match status" value="1"/>
</dbReference>
<comment type="caution">
    <text evidence="5">The sequence shown here is derived from an EMBL/GenBank/DDBJ whole genome shotgun (WGS) entry which is preliminary data.</text>
</comment>
<dbReference type="Gene3D" id="2.60.40.2810">
    <property type="match status" value="1"/>
</dbReference>
<feature type="compositionally biased region" description="Acidic residues" evidence="3">
    <location>
        <begin position="1248"/>
        <end position="1260"/>
    </location>
</feature>
<reference evidence="5 6" key="1">
    <citation type="submission" date="2014-04" db="EMBL/GenBank/DDBJ databases">
        <title>A comprehensive comparison of genomes of Erythrobacter spp. strains.</title>
        <authorList>
            <person name="Zheng Q."/>
        </authorList>
    </citation>
    <scope>NUCLEOTIDE SEQUENCE [LARGE SCALE GENOMIC DNA]</scope>
    <source>
        <strain evidence="5 6">DSM 6997</strain>
    </source>
</reference>
<dbReference type="Pfam" id="PF00353">
    <property type="entry name" value="HemolysinCabind"/>
    <property type="match status" value="10"/>
</dbReference>
<dbReference type="RefSeq" id="WP_034960907.1">
    <property type="nucleotide sequence ID" value="NZ_JMIW01000006.1"/>
</dbReference>
<dbReference type="Gene3D" id="3.40.50.1820">
    <property type="entry name" value="alpha/beta hydrolase"/>
    <property type="match status" value="1"/>
</dbReference>
<dbReference type="SUPFAM" id="SSF51120">
    <property type="entry name" value="beta-Roll"/>
    <property type="match status" value="6"/>
</dbReference>
<feature type="domain" description="Dystroglycan-type cadherin-like" evidence="4">
    <location>
        <begin position="2270"/>
        <end position="2366"/>
    </location>
</feature>
<feature type="domain" description="Dystroglycan-type cadherin-like" evidence="4">
    <location>
        <begin position="2076"/>
        <end position="2172"/>
    </location>
</feature>
<evidence type="ECO:0000259" key="4">
    <source>
        <dbReference type="SMART" id="SM00736"/>
    </source>
</evidence>
<dbReference type="GO" id="GO:0016020">
    <property type="term" value="C:membrane"/>
    <property type="evidence" value="ECO:0007669"/>
    <property type="project" value="InterPro"/>
</dbReference>
<dbReference type="SUPFAM" id="SSF49313">
    <property type="entry name" value="Cadherin-like"/>
    <property type="match status" value="7"/>
</dbReference>